<dbReference type="InterPro" id="IPR043502">
    <property type="entry name" value="DNA/RNA_pol_sf"/>
</dbReference>
<evidence type="ECO:0000256" key="1">
    <source>
        <dbReference type="SAM" id="MobiDB-lite"/>
    </source>
</evidence>
<gene>
    <name evidence="3" type="ORF">FSB_LOCUS32026</name>
</gene>
<accession>A0A2N9GXU7</accession>
<dbReference type="PANTHER" id="PTHR11439">
    <property type="entry name" value="GAG-POL-RELATED RETROTRANSPOSON"/>
    <property type="match status" value="1"/>
</dbReference>
<reference evidence="3" key="1">
    <citation type="submission" date="2018-02" db="EMBL/GenBank/DDBJ databases">
        <authorList>
            <person name="Cohen D.B."/>
            <person name="Kent A.D."/>
        </authorList>
    </citation>
    <scope>NUCLEOTIDE SEQUENCE</scope>
</reference>
<dbReference type="Pfam" id="PF07727">
    <property type="entry name" value="RVT_2"/>
    <property type="match status" value="1"/>
</dbReference>
<dbReference type="EMBL" id="OIVN01002499">
    <property type="protein sequence ID" value="SPD04144.1"/>
    <property type="molecule type" value="Genomic_DNA"/>
</dbReference>
<evidence type="ECO:0000313" key="3">
    <source>
        <dbReference type="EMBL" id="SPD04144.1"/>
    </source>
</evidence>
<sequence>MLEEAIAGGDLDATYTYGVTLLCESNAEGINKLLHVLDDEHGKHRVLFRCLSYLWHCFRPKSGCHTAKKLILRQKDPLPPSDLPLPDSDHDTAIEISMAQSEISKPIHVTLDGDNYSLWVQGMCSFVKGHKLWLYVTGQRHPPKQQKDETKDAFALRLERLGWYQSSDHHLTPQHLHSFYGAREHHLIVTLYQLRQDSGERIIAFHSRMRFLWDQLASSEPVLRSVFDAKLVSAHREHLRLHQFLMGILDDFESIRSHHMTVLAALALVGPTVTAPLRGYDKRRSNWTNSHLICAFCKNHGHIIDRCNKRACILQCSADLTASRSVPSFDVASFDPVSLTTPTYSIADLQALFSQVQPLSSSASNPALSVVPGISFEWFLDSACCNHMTDNLHLTSAYTHPVLPTITIADGSAMIIVGTARKVGRLFELTSLHFPYSSVSTPVVAASAFIKLWHSRLDDTLPDLFLEIPSTFAESAHPISDKSPLADPTSDESPLADPTSDESPTADPIFDESPLSAPAANLVNTTAPEPRRSHRTGTWDLVGLPASKSTIGCKWVYKIKTRSDVTVDLYKAHLVAKRFTQKPLFQMDVKNDFLNGELTEEVYMQLPFGFSHPSGFSHKVCCLRRALYGLKQTPRAWFAKFSSTISQHGFSASSYDSALFFRCSDHGFGPLSYFLSLEVFSSSDGYYLTQVKYTSNLISRVGITDSKIVDTPIEYNNRLNTHDREPLLDATLYRQLVESLVYLTVTRPDISYAVHIISQFMAAPRSFHNAVVLRILRYLKDSLFHGLHFSS</sequence>
<name>A0A2N9GXU7_FAGSY</name>
<dbReference type="SUPFAM" id="SSF56672">
    <property type="entry name" value="DNA/RNA polymerases"/>
    <property type="match status" value="1"/>
</dbReference>
<protein>
    <recommendedName>
        <fullName evidence="2">Reverse transcriptase Ty1/copia-type domain-containing protein</fullName>
    </recommendedName>
</protein>
<dbReference type="AlphaFoldDB" id="A0A2N9GXU7"/>
<feature type="region of interest" description="Disordered" evidence="1">
    <location>
        <begin position="476"/>
        <end position="515"/>
    </location>
</feature>
<organism evidence="3">
    <name type="scientific">Fagus sylvatica</name>
    <name type="common">Beechnut</name>
    <dbReference type="NCBI Taxonomy" id="28930"/>
    <lineage>
        <taxon>Eukaryota</taxon>
        <taxon>Viridiplantae</taxon>
        <taxon>Streptophyta</taxon>
        <taxon>Embryophyta</taxon>
        <taxon>Tracheophyta</taxon>
        <taxon>Spermatophyta</taxon>
        <taxon>Magnoliopsida</taxon>
        <taxon>eudicotyledons</taxon>
        <taxon>Gunneridae</taxon>
        <taxon>Pentapetalae</taxon>
        <taxon>rosids</taxon>
        <taxon>fabids</taxon>
        <taxon>Fagales</taxon>
        <taxon>Fagaceae</taxon>
        <taxon>Fagus</taxon>
    </lineage>
</organism>
<dbReference type="InterPro" id="IPR013103">
    <property type="entry name" value="RVT_2"/>
</dbReference>
<dbReference type="PANTHER" id="PTHR11439:SF461">
    <property type="entry name" value="OS10G0432200 PROTEIN"/>
    <property type="match status" value="1"/>
</dbReference>
<evidence type="ECO:0000259" key="2">
    <source>
        <dbReference type="Pfam" id="PF07727"/>
    </source>
</evidence>
<feature type="domain" description="Reverse transcriptase Ty1/copia-type" evidence="2">
    <location>
        <begin position="583"/>
        <end position="663"/>
    </location>
</feature>
<proteinExistence type="predicted"/>